<sequence>MVRTHAWADEDAPEKAVNPNRIGLRLGLAPVRLGDGDGLGEETTRLGVPLEVAGAVEPGGELGHAALVVGDLVVLLHGQANVVEAVDEAVFPELLDVKVGQGVAVRVLDELDKVGVLGAVLVEAQGVEQGLAETRALDGLEELLGDDGVGVDVGHLQRGGDTLQVGELGEAGRGTGRDGGVGVGLVVLGLVGDGVLLRVALLHPLVDVGLAGGGDGGLDVRAGLVSRKLPDVGKLADNGGGGGHDGGHEMRPGSGTLATLEVSVAGGRASLLGGEDIRVHAQAHAATSLAPLEAGALENLVQALLLGLGLDEARAGDDHGALDVGRDLLALDDLGGGAQVLDAGICAGADEDLVDDDVLHGGSGGQAHVLEHSAAGGLLVLGGEGLGVGDAAGDGDDILGAGAPGDGGDDVLGVDEDVDVVLGVGVGLQGLPVLDGAVPLVRVVLGGQGAVLEVLEGDLVGGDHAGSRATLDGHVADGHAGLHAEAADDGTAELDNGTRTAGGADLANGVQDNVLGADTGGQLSVDLYPHVLAPLRDQALGGQDVLDLAGADAEGQGTEGAVGRGVTVTTHDGGAGEGEALLGADDVDDALSLIAEAKVCEAEVLDVLLKGHALDPGVILGDEGADVLHAFPRRSGDILAVGVSDGGFRGGGTSVG</sequence>
<gene>
    <name evidence="1" type="ORF">ColLi_00886</name>
</gene>
<proteinExistence type="predicted"/>
<reference evidence="1 2" key="1">
    <citation type="submission" date="2021-07" db="EMBL/GenBank/DDBJ databases">
        <title>Genome data of Colletotrichum spaethianum.</title>
        <authorList>
            <person name="Utami Y.D."/>
            <person name="Hiruma K."/>
        </authorList>
    </citation>
    <scope>NUCLEOTIDE SEQUENCE [LARGE SCALE GENOMIC DNA]</scope>
    <source>
        <strain evidence="1 2">MAFF 242679</strain>
    </source>
</reference>
<dbReference type="AlphaFoldDB" id="A0AA37GBW6"/>
<name>A0AA37GBW6_9PEZI</name>
<comment type="caution">
    <text evidence="1">The sequence shown here is derived from an EMBL/GenBank/DDBJ whole genome shotgun (WGS) entry which is preliminary data.</text>
</comment>
<dbReference type="EMBL" id="BPPX01000002">
    <property type="protein sequence ID" value="GJC78048.1"/>
    <property type="molecule type" value="Genomic_DNA"/>
</dbReference>
<dbReference type="AntiFam" id="ANF00098">
    <property type="entry name" value="Shadow ORF (opposite leuC)"/>
</dbReference>
<accession>A0AA37GBW6</accession>
<evidence type="ECO:0000313" key="1">
    <source>
        <dbReference type="EMBL" id="GJC78048.1"/>
    </source>
</evidence>
<evidence type="ECO:0000313" key="2">
    <source>
        <dbReference type="Proteomes" id="UP001055172"/>
    </source>
</evidence>
<keyword evidence="2" id="KW-1185">Reference proteome</keyword>
<protein>
    <submittedName>
        <fullName evidence="1">Uncharacterized protein</fullName>
    </submittedName>
</protein>
<organism evidence="1 2">
    <name type="scientific">Colletotrichum liriopes</name>
    <dbReference type="NCBI Taxonomy" id="708192"/>
    <lineage>
        <taxon>Eukaryota</taxon>
        <taxon>Fungi</taxon>
        <taxon>Dikarya</taxon>
        <taxon>Ascomycota</taxon>
        <taxon>Pezizomycotina</taxon>
        <taxon>Sordariomycetes</taxon>
        <taxon>Hypocreomycetidae</taxon>
        <taxon>Glomerellales</taxon>
        <taxon>Glomerellaceae</taxon>
        <taxon>Colletotrichum</taxon>
        <taxon>Colletotrichum spaethianum species complex</taxon>
    </lineage>
</organism>
<dbReference type="Proteomes" id="UP001055172">
    <property type="component" value="Unassembled WGS sequence"/>
</dbReference>